<name>A0A1H6EQB2_9ACTN</name>
<keyword evidence="1" id="KW-0472">Membrane</keyword>
<keyword evidence="1" id="KW-1133">Transmembrane helix</keyword>
<dbReference type="EMBL" id="FNVT01000012">
    <property type="protein sequence ID" value="SEG99009.1"/>
    <property type="molecule type" value="Genomic_DNA"/>
</dbReference>
<evidence type="ECO:0000256" key="1">
    <source>
        <dbReference type="SAM" id="Phobius"/>
    </source>
</evidence>
<sequence length="119" mass="12472">MCGTAAPPLTGRTAVPQGINTALTVLATAGAGRGMAGKEPFFLGALLFSGFAVITGFVAIHRHRRRLRSVITRDGREVLKAARDHHPRGAQDQSSLAFAVALYGLRDAPDRTLCGCGST</sequence>
<dbReference type="AlphaFoldDB" id="A0A1H6EQB2"/>
<organism evidence="2 3">
    <name type="scientific">Nonomuraea solani</name>
    <dbReference type="NCBI Taxonomy" id="1144553"/>
    <lineage>
        <taxon>Bacteria</taxon>
        <taxon>Bacillati</taxon>
        <taxon>Actinomycetota</taxon>
        <taxon>Actinomycetes</taxon>
        <taxon>Streptosporangiales</taxon>
        <taxon>Streptosporangiaceae</taxon>
        <taxon>Nonomuraea</taxon>
    </lineage>
</organism>
<evidence type="ECO:0000313" key="3">
    <source>
        <dbReference type="Proteomes" id="UP000236732"/>
    </source>
</evidence>
<proteinExistence type="predicted"/>
<dbReference type="Proteomes" id="UP000236732">
    <property type="component" value="Unassembled WGS sequence"/>
</dbReference>
<evidence type="ECO:0000313" key="2">
    <source>
        <dbReference type="EMBL" id="SEG99009.1"/>
    </source>
</evidence>
<protein>
    <submittedName>
        <fullName evidence="2">TIGR04222 domain-containing protein</fullName>
    </submittedName>
</protein>
<reference evidence="2 3" key="1">
    <citation type="submission" date="2016-10" db="EMBL/GenBank/DDBJ databases">
        <authorList>
            <person name="de Groot N.N."/>
        </authorList>
    </citation>
    <scope>NUCLEOTIDE SEQUENCE [LARGE SCALE GENOMIC DNA]</scope>
    <source>
        <strain evidence="2 3">CGMCC 4.7037</strain>
    </source>
</reference>
<feature type="transmembrane region" description="Helical" evidence="1">
    <location>
        <begin position="41"/>
        <end position="60"/>
    </location>
</feature>
<keyword evidence="1" id="KW-0812">Transmembrane</keyword>
<gene>
    <name evidence="2" type="ORF">SAMN05444920_112163</name>
</gene>
<keyword evidence="3" id="KW-1185">Reference proteome</keyword>
<accession>A0A1H6EQB2</accession>